<reference evidence="4 5" key="1">
    <citation type="journal article" date="2024" name="BMC Genomics">
        <title>De novo assembly and annotation of Popillia japonica's genome with initial clues to its potential as an invasive pest.</title>
        <authorList>
            <person name="Cucini C."/>
            <person name="Boschi S."/>
            <person name="Funari R."/>
            <person name="Cardaioli E."/>
            <person name="Iannotti N."/>
            <person name="Marturano G."/>
            <person name="Paoli F."/>
            <person name="Bruttini M."/>
            <person name="Carapelli A."/>
            <person name="Frati F."/>
            <person name="Nardi F."/>
        </authorList>
    </citation>
    <scope>NUCLEOTIDE SEQUENCE [LARGE SCALE GENOMIC DNA]</scope>
    <source>
        <strain evidence="4">DMR45628</strain>
    </source>
</reference>
<feature type="chain" id="PRO_5043754985" evidence="3">
    <location>
        <begin position="22"/>
        <end position="1113"/>
    </location>
</feature>
<sequence>MKLIEIVTLLVLMMHHPLVMGFRLEGLGELTGRTEMEQGDNYNREADNNTDIIKEENNWKAKEMEEISQSERRPNLKRTDQPSTDGMLELNRYQTIPDQFYDYAKRSRSHLKDIEDEKIAKENKKFENIFVVGEDREAKFDTNKRRRSLDTDSAQDLENKSGFRDYENALSDNAFFPTETKPYSSVLADHFVNNNQNLEEKRLHNKAIVQQQPHGVNIPRGNNNFDSYEPEIPSTNQEKHISNIKEEVSKLQDLVQILRDQQYILKLLDEVNNTTQKPSVASEIKENDFDFYNLAKFTTDKIESKMNSDETRIDFNDKPLDEIEQKVDNLKRKLNELNTFVKADLLDKINKEALFIKMMNMKFEQELKNQKNDLLNTKTQIFKILKKLLTRNKEQYPEALDNNSELKNIVSELKMLEKNISTILAGRSHQFGNEELVGKTMDVNNIETSVEDPPPLQSRATFSRTTNDDIDEELDRLLNSLSGNSTPKKLSKRKKMTKLLKELNASENGESFETLLDEVNTNESLDSNEEVLETILRIFKILSKGTKSQKKEKRIVNNFRKLMKNQDSNGETQDLIQLLRETFSKPKTKSIDNDENLIANLKELTEEIDKLRQKDDTPEDGNFEESKSFEELLQKLVSNSEKVPVTTSKPKSTKTQITDLIKKISTKTKKDKVDKTDKLDDSLTGTYKCEKIPNYPEQYAHINNLYSSIPHQSITYGYPEPNFHQLYNPNMPYYPQYESNPNSYKLFQSDRNEYMPPPNYYHMFPDSSQNSYDYDAGYAPKYSPNTPKNNEYLPKDKIEDLTEQIGILKNVITNLNRPEYIQRDEDQKTLENLNYQIDDLKDIVYNLASPQNYNNANYQMSKYIDSGNDQNNMASVQSNTEKQISSKDFSHSDHIPIMTSEYINDDSKYQPQNSLFERTANNKPNPIAINKNTLPKMNQVQLTNFLQHSPLTKLALTNYDLDKSNVKNITAIKGVNSRRRRSTNEINSETLSEVLVRILKDGLEDDSESTEGAEIEDLDNEDEGAKISKEGFARTISFGKHGGSKNSGKKRTKKLNIFDKIFDKILDKIIDKLAIAIPKLIYRLFGLDSVYKKSKRQSFKSNSSRNNFNNFLF</sequence>
<feature type="region of interest" description="Disordered" evidence="2">
    <location>
        <begin position="64"/>
        <end position="87"/>
    </location>
</feature>
<proteinExistence type="predicted"/>
<accession>A0AAW1MHT1</accession>
<dbReference type="AlphaFoldDB" id="A0AAW1MHT1"/>
<evidence type="ECO:0000313" key="4">
    <source>
        <dbReference type="EMBL" id="KAK9746367.1"/>
    </source>
</evidence>
<feature type="coiled-coil region" evidence="1">
    <location>
        <begin position="320"/>
        <end position="380"/>
    </location>
</feature>
<feature type="signal peptide" evidence="3">
    <location>
        <begin position="1"/>
        <end position="21"/>
    </location>
</feature>
<evidence type="ECO:0000256" key="2">
    <source>
        <dbReference type="SAM" id="MobiDB-lite"/>
    </source>
</evidence>
<evidence type="ECO:0000313" key="5">
    <source>
        <dbReference type="Proteomes" id="UP001458880"/>
    </source>
</evidence>
<keyword evidence="5" id="KW-1185">Reference proteome</keyword>
<keyword evidence="3" id="KW-0732">Signal</keyword>
<gene>
    <name evidence="4" type="ORF">QE152_g6171</name>
</gene>
<dbReference type="Proteomes" id="UP001458880">
    <property type="component" value="Unassembled WGS sequence"/>
</dbReference>
<comment type="caution">
    <text evidence="4">The sequence shown here is derived from an EMBL/GenBank/DDBJ whole genome shotgun (WGS) entry which is preliminary data.</text>
</comment>
<evidence type="ECO:0000256" key="1">
    <source>
        <dbReference type="SAM" id="Coils"/>
    </source>
</evidence>
<keyword evidence="1" id="KW-0175">Coiled coil</keyword>
<dbReference type="EMBL" id="JASPKY010000040">
    <property type="protein sequence ID" value="KAK9746367.1"/>
    <property type="molecule type" value="Genomic_DNA"/>
</dbReference>
<name>A0AAW1MHT1_POPJA</name>
<feature type="compositionally biased region" description="Basic and acidic residues" evidence="2">
    <location>
        <begin position="64"/>
        <end position="80"/>
    </location>
</feature>
<protein>
    <submittedName>
        <fullName evidence="4">Uncharacterized protein</fullName>
    </submittedName>
</protein>
<evidence type="ECO:0000256" key="3">
    <source>
        <dbReference type="SAM" id="SignalP"/>
    </source>
</evidence>
<organism evidence="4 5">
    <name type="scientific">Popillia japonica</name>
    <name type="common">Japanese beetle</name>
    <dbReference type="NCBI Taxonomy" id="7064"/>
    <lineage>
        <taxon>Eukaryota</taxon>
        <taxon>Metazoa</taxon>
        <taxon>Ecdysozoa</taxon>
        <taxon>Arthropoda</taxon>
        <taxon>Hexapoda</taxon>
        <taxon>Insecta</taxon>
        <taxon>Pterygota</taxon>
        <taxon>Neoptera</taxon>
        <taxon>Endopterygota</taxon>
        <taxon>Coleoptera</taxon>
        <taxon>Polyphaga</taxon>
        <taxon>Scarabaeiformia</taxon>
        <taxon>Scarabaeidae</taxon>
        <taxon>Rutelinae</taxon>
        <taxon>Popillia</taxon>
    </lineage>
</organism>